<keyword evidence="1" id="KW-0812">Transmembrane</keyword>
<evidence type="ECO:0000313" key="4">
    <source>
        <dbReference type="Proteomes" id="UP000031449"/>
    </source>
</evidence>
<dbReference type="HOGENOM" id="CLU_2105694_0_0_9"/>
<keyword evidence="3" id="KW-0614">Plasmid</keyword>
<gene>
    <name evidence="3" type="ORF">JMA_41710</name>
</gene>
<dbReference type="KEGG" id="jeo:JMA_41710"/>
<dbReference type="Proteomes" id="UP000031449">
    <property type="component" value="Plasmid unnamed"/>
</dbReference>
<dbReference type="BioCyc" id="JESP1508404:G14D9-13455-MONOMER"/>
<protein>
    <submittedName>
        <fullName evidence="3">Uncharacterized protein</fullName>
    </submittedName>
</protein>
<keyword evidence="2" id="KW-0732">Signal</keyword>
<reference evidence="3 4" key="1">
    <citation type="submission" date="2014-08" db="EMBL/GenBank/DDBJ databases">
        <title>Complete genome of a marine bacteria Jeotgalibacillus malaysiensis.</title>
        <authorList>
            <person name="Yaakop A.S."/>
            <person name="Chan K.-G."/>
            <person name="Goh K.M."/>
        </authorList>
    </citation>
    <scope>NUCLEOTIDE SEQUENCE [LARGE SCALE GENOMIC DNA]</scope>
    <source>
        <strain evidence="3 4">D5</strain>
        <plasmid evidence="4">Plasmid</plasmid>
    </source>
</reference>
<organism evidence="3 4">
    <name type="scientific">Jeotgalibacillus malaysiensis</name>
    <dbReference type="NCBI Taxonomy" id="1508404"/>
    <lineage>
        <taxon>Bacteria</taxon>
        <taxon>Bacillati</taxon>
        <taxon>Bacillota</taxon>
        <taxon>Bacilli</taxon>
        <taxon>Bacillales</taxon>
        <taxon>Caryophanaceae</taxon>
        <taxon>Jeotgalibacillus</taxon>
    </lineage>
</organism>
<dbReference type="AlphaFoldDB" id="A0A0B5AY92"/>
<proteinExistence type="predicted"/>
<sequence length="115" mass="12576">MKSKKMSLTALSFMSVFFMSSVFANASATDVIPKGLLTALTNFYTEYTIFVYGFIAFGVLSGVLAFIILFMQLGAASTNPHARAFLLFEMTMVGITTALLGGFAVIMEIYFKMFA</sequence>
<accession>A0A0B5AY92</accession>
<keyword evidence="4" id="KW-1185">Reference proteome</keyword>
<dbReference type="EMBL" id="CP009417">
    <property type="protein sequence ID" value="AJD93488.1"/>
    <property type="molecule type" value="Genomic_DNA"/>
</dbReference>
<name>A0A0B5AY92_9BACL</name>
<keyword evidence="1" id="KW-0472">Membrane</keyword>
<keyword evidence="1" id="KW-1133">Transmembrane helix</keyword>
<feature type="transmembrane region" description="Helical" evidence="1">
    <location>
        <begin position="50"/>
        <end position="73"/>
    </location>
</feature>
<geneLocation type="plasmid" evidence="4"/>
<evidence type="ECO:0000313" key="3">
    <source>
        <dbReference type="EMBL" id="AJD93488.1"/>
    </source>
</evidence>
<feature type="signal peptide" evidence="2">
    <location>
        <begin position="1"/>
        <end position="24"/>
    </location>
</feature>
<feature type="chain" id="PRO_5039001297" evidence="2">
    <location>
        <begin position="25"/>
        <end position="115"/>
    </location>
</feature>
<evidence type="ECO:0000256" key="1">
    <source>
        <dbReference type="SAM" id="Phobius"/>
    </source>
</evidence>
<evidence type="ECO:0000256" key="2">
    <source>
        <dbReference type="SAM" id="SignalP"/>
    </source>
</evidence>
<feature type="transmembrane region" description="Helical" evidence="1">
    <location>
        <begin position="85"/>
        <end position="111"/>
    </location>
</feature>